<dbReference type="EMBL" id="GBRH01212190">
    <property type="protein sequence ID" value="JAD85705.1"/>
    <property type="molecule type" value="Transcribed_RNA"/>
</dbReference>
<proteinExistence type="predicted"/>
<sequence length="182" mass="20039">MQLMGIHVWTYHLKTETENSCELTFTIEETVENATDNATPIPIQNTGEPMYDDGGGTGGRVPVPVDTFSLLVEEETLAKPFELNPSKTFLDPRAAASTTSLVLLAPLRPEAADGATGTGNEGRRARARARAAVADRRGRRGDAEHEEARTRLSMPRRRDQYPSAPCVRWYCPSLARSLARSR</sequence>
<accession>A0A0A9DJ80</accession>
<organism evidence="2">
    <name type="scientific">Arundo donax</name>
    <name type="common">Giant reed</name>
    <name type="synonym">Donax arundinaceus</name>
    <dbReference type="NCBI Taxonomy" id="35708"/>
    <lineage>
        <taxon>Eukaryota</taxon>
        <taxon>Viridiplantae</taxon>
        <taxon>Streptophyta</taxon>
        <taxon>Embryophyta</taxon>
        <taxon>Tracheophyta</taxon>
        <taxon>Spermatophyta</taxon>
        <taxon>Magnoliopsida</taxon>
        <taxon>Liliopsida</taxon>
        <taxon>Poales</taxon>
        <taxon>Poaceae</taxon>
        <taxon>PACMAD clade</taxon>
        <taxon>Arundinoideae</taxon>
        <taxon>Arundineae</taxon>
        <taxon>Arundo</taxon>
    </lineage>
</organism>
<evidence type="ECO:0000256" key="1">
    <source>
        <dbReference type="SAM" id="MobiDB-lite"/>
    </source>
</evidence>
<reference evidence="2" key="2">
    <citation type="journal article" date="2015" name="Data Brief">
        <title>Shoot transcriptome of the giant reed, Arundo donax.</title>
        <authorList>
            <person name="Barrero R.A."/>
            <person name="Guerrero F.D."/>
            <person name="Moolhuijzen P."/>
            <person name="Goolsby J.A."/>
            <person name="Tidwell J."/>
            <person name="Bellgard S.E."/>
            <person name="Bellgard M.I."/>
        </authorList>
    </citation>
    <scope>NUCLEOTIDE SEQUENCE</scope>
    <source>
        <tissue evidence="2">Shoot tissue taken approximately 20 cm above the soil surface</tissue>
    </source>
</reference>
<reference evidence="2" key="1">
    <citation type="submission" date="2014-09" db="EMBL/GenBank/DDBJ databases">
        <authorList>
            <person name="Magalhaes I.L.F."/>
            <person name="Oliveira U."/>
            <person name="Santos F.R."/>
            <person name="Vidigal T.H.D.A."/>
            <person name="Brescovit A.D."/>
            <person name="Santos A.J."/>
        </authorList>
    </citation>
    <scope>NUCLEOTIDE SEQUENCE</scope>
    <source>
        <tissue evidence="2">Shoot tissue taken approximately 20 cm above the soil surface</tissue>
    </source>
</reference>
<evidence type="ECO:0000313" key="2">
    <source>
        <dbReference type="EMBL" id="JAD85705.1"/>
    </source>
</evidence>
<name>A0A0A9DJ80_ARUDO</name>
<dbReference type="AlphaFoldDB" id="A0A0A9DJ80"/>
<feature type="region of interest" description="Disordered" evidence="1">
    <location>
        <begin position="134"/>
        <end position="159"/>
    </location>
</feature>
<protein>
    <submittedName>
        <fullName evidence="2">Uncharacterized protein</fullName>
    </submittedName>
</protein>